<comment type="caution">
    <text evidence="1">The sequence shown here is derived from an EMBL/GenBank/DDBJ whole genome shotgun (WGS) entry which is preliminary data.</text>
</comment>
<protein>
    <submittedName>
        <fullName evidence="1">Uncharacterized protein</fullName>
    </submittedName>
</protein>
<organism evidence="1 2">
    <name type="scientific">Araneus ventricosus</name>
    <name type="common">Orbweaver spider</name>
    <name type="synonym">Epeira ventricosa</name>
    <dbReference type="NCBI Taxonomy" id="182803"/>
    <lineage>
        <taxon>Eukaryota</taxon>
        <taxon>Metazoa</taxon>
        <taxon>Ecdysozoa</taxon>
        <taxon>Arthropoda</taxon>
        <taxon>Chelicerata</taxon>
        <taxon>Arachnida</taxon>
        <taxon>Araneae</taxon>
        <taxon>Araneomorphae</taxon>
        <taxon>Entelegynae</taxon>
        <taxon>Araneoidea</taxon>
        <taxon>Araneidae</taxon>
        <taxon>Araneus</taxon>
    </lineage>
</organism>
<dbReference type="EMBL" id="BGPR01018094">
    <property type="protein sequence ID" value="GBN78243.1"/>
    <property type="molecule type" value="Genomic_DNA"/>
</dbReference>
<evidence type="ECO:0000313" key="1">
    <source>
        <dbReference type="EMBL" id="GBN78243.1"/>
    </source>
</evidence>
<gene>
    <name evidence="1" type="ORF">AVEN_200522_1</name>
</gene>
<reference evidence="1 2" key="1">
    <citation type="journal article" date="2019" name="Sci. Rep.">
        <title>Orb-weaving spider Araneus ventricosus genome elucidates the spidroin gene catalogue.</title>
        <authorList>
            <person name="Kono N."/>
            <person name="Nakamura H."/>
            <person name="Ohtoshi R."/>
            <person name="Moran D.A.P."/>
            <person name="Shinohara A."/>
            <person name="Yoshida Y."/>
            <person name="Fujiwara M."/>
            <person name="Mori M."/>
            <person name="Tomita M."/>
            <person name="Arakawa K."/>
        </authorList>
    </citation>
    <scope>NUCLEOTIDE SEQUENCE [LARGE SCALE GENOMIC DNA]</scope>
</reference>
<accession>A0A4Y2RRD4</accession>
<dbReference type="AlphaFoldDB" id="A0A4Y2RRD4"/>
<sequence length="95" mass="11067">MQFGTLGQVDNTNVFLNSDDMVLLMPTVLFKERCSRPERFGFMAGKPFLAMNQRPQRRHCDAEKQRPFTRLNSIRFNFKPGSCRSFSSAEESTRR</sequence>
<dbReference type="Proteomes" id="UP000499080">
    <property type="component" value="Unassembled WGS sequence"/>
</dbReference>
<name>A0A4Y2RRD4_ARAVE</name>
<evidence type="ECO:0000313" key="2">
    <source>
        <dbReference type="Proteomes" id="UP000499080"/>
    </source>
</evidence>
<proteinExistence type="predicted"/>
<keyword evidence="2" id="KW-1185">Reference proteome</keyword>